<evidence type="ECO:0000313" key="2">
    <source>
        <dbReference type="EMBL" id="GIH81791.1"/>
    </source>
</evidence>
<reference evidence="2" key="1">
    <citation type="submission" date="2021-01" db="EMBL/GenBank/DDBJ databases">
        <title>Whole genome shotgun sequence of Planobispora rosea NBRC 15558.</title>
        <authorList>
            <person name="Komaki H."/>
            <person name="Tamura T."/>
        </authorList>
    </citation>
    <scope>NUCLEOTIDE SEQUENCE</scope>
    <source>
        <strain evidence="2">NBRC 15558</strain>
    </source>
</reference>
<dbReference type="InterPro" id="IPR007445">
    <property type="entry name" value="PilO"/>
</dbReference>
<organism evidence="2 3">
    <name type="scientific">Planobispora rosea</name>
    <dbReference type="NCBI Taxonomy" id="35762"/>
    <lineage>
        <taxon>Bacteria</taxon>
        <taxon>Bacillati</taxon>
        <taxon>Actinomycetota</taxon>
        <taxon>Actinomycetes</taxon>
        <taxon>Streptosporangiales</taxon>
        <taxon>Streptosporangiaceae</taxon>
        <taxon>Planobispora</taxon>
    </lineage>
</organism>
<evidence type="ECO:0008006" key="4">
    <source>
        <dbReference type="Google" id="ProtNLM"/>
    </source>
</evidence>
<dbReference type="GO" id="GO:0043107">
    <property type="term" value="P:type IV pilus-dependent motility"/>
    <property type="evidence" value="ECO:0007669"/>
    <property type="project" value="InterPro"/>
</dbReference>
<dbReference type="GO" id="GO:0043683">
    <property type="term" value="P:type IV pilus assembly"/>
    <property type="evidence" value="ECO:0007669"/>
    <property type="project" value="InterPro"/>
</dbReference>
<name>A0A8J3RRU0_PLARO</name>
<evidence type="ECO:0000256" key="1">
    <source>
        <dbReference type="SAM" id="Phobius"/>
    </source>
</evidence>
<keyword evidence="3" id="KW-1185">Reference proteome</keyword>
<dbReference type="AlphaFoldDB" id="A0A8J3RRU0"/>
<protein>
    <recommendedName>
        <fullName evidence="4">Type IV pilus assembly protein PilO</fullName>
    </recommendedName>
</protein>
<evidence type="ECO:0000313" key="3">
    <source>
        <dbReference type="Proteomes" id="UP000655044"/>
    </source>
</evidence>
<keyword evidence="1" id="KW-1133">Transmembrane helix</keyword>
<dbReference type="PANTHER" id="PTHR39555">
    <property type="entry name" value="FIMBRIAL ASSEMBLY PROTEIN PILO-LIKE PROTEIN-RELATED"/>
    <property type="match status" value="1"/>
</dbReference>
<dbReference type="Pfam" id="PF04350">
    <property type="entry name" value="PilO"/>
    <property type="match status" value="1"/>
</dbReference>
<dbReference type="Gene3D" id="3.30.70.60">
    <property type="match status" value="1"/>
</dbReference>
<dbReference type="Proteomes" id="UP000655044">
    <property type="component" value="Unassembled WGS sequence"/>
</dbReference>
<accession>A0A8J3RRU0</accession>
<feature type="transmembrane region" description="Helical" evidence="1">
    <location>
        <begin position="9"/>
        <end position="29"/>
    </location>
</feature>
<dbReference type="EMBL" id="BOOI01000001">
    <property type="protein sequence ID" value="GIH81791.1"/>
    <property type="molecule type" value="Genomic_DNA"/>
</dbReference>
<keyword evidence="1" id="KW-0472">Membrane</keyword>
<dbReference type="RefSeq" id="WP_068928156.1">
    <property type="nucleotide sequence ID" value="NZ_BMQP01000017.1"/>
</dbReference>
<dbReference type="OrthoDB" id="3294994at2"/>
<proteinExistence type="predicted"/>
<gene>
    <name evidence="2" type="ORF">Pro02_01990</name>
</gene>
<comment type="caution">
    <text evidence="2">The sequence shown here is derived from an EMBL/GenBank/DDBJ whole genome shotgun (WGS) entry which is preliminary data.</text>
</comment>
<keyword evidence="1" id="KW-0812">Transmembrane</keyword>
<dbReference type="PANTHER" id="PTHR39555:SF1">
    <property type="entry name" value="TYPE IV PILUS INNER MEMBRANE COMPONENT PILO"/>
    <property type="match status" value="1"/>
</dbReference>
<dbReference type="InterPro" id="IPR014717">
    <property type="entry name" value="Transl_elong_EF1B/ribsomal_bS6"/>
</dbReference>
<sequence length="191" mass="20512">MLTGRADRVWILGGILVAAVLLAVGWFFFISPQHEETDTMRAEAESTQVRAATLRSRLAELSQENVNLPKYRAELKAARQALPTTAQSEGFLDQLRQAGEAATVSVDGINIGGATEVTAGDVKMHALPVAVTATGSTAGLDTFFEQLQRVQPRAVLIDNVTIDGRGEESQTSEMWSLVVNMNIFVAAPTGK</sequence>